<dbReference type="EMBL" id="QJJM01000008">
    <property type="protein sequence ID" value="PXW74351.1"/>
    <property type="molecule type" value="Genomic_DNA"/>
</dbReference>
<name>A0A2V3V062_9SPHN</name>
<dbReference type="Proteomes" id="UP000248014">
    <property type="component" value="Unassembled WGS sequence"/>
</dbReference>
<comment type="caution">
    <text evidence="2">The sequence shown here is derived from an EMBL/GenBank/DDBJ whole genome shotgun (WGS) entry which is preliminary data.</text>
</comment>
<keyword evidence="3" id="KW-1185">Reference proteome</keyword>
<evidence type="ECO:0000313" key="3">
    <source>
        <dbReference type="Proteomes" id="UP000248014"/>
    </source>
</evidence>
<feature type="compositionally biased region" description="Low complexity" evidence="1">
    <location>
        <begin position="47"/>
        <end position="61"/>
    </location>
</feature>
<protein>
    <submittedName>
        <fullName evidence="2">Uncharacterized protein</fullName>
    </submittedName>
</protein>
<feature type="region of interest" description="Disordered" evidence="1">
    <location>
        <begin position="42"/>
        <end position="68"/>
    </location>
</feature>
<evidence type="ECO:0000256" key="1">
    <source>
        <dbReference type="SAM" id="MobiDB-lite"/>
    </source>
</evidence>
<organism evidence="2 3">
    <name type="scientific">Blastomonas natatoria</name>
    <dbReference type="NCBI Taxonomy" id="34015"/>
    <lineage>
        <taxon>Bacteria</taxon>
        <taxon>Pseudomonadati</taxon>
        <taxon>Pseudomonadota</taxon>
        <taxon>Alphaproteobacteria</taxon>
        <taxon>Sphingomonadales</taxon>
        <taxon>Sphingomonadaceae</taxon>
        <taxon>Blastomonas</taxon>
    </lineage>
</organism>
<sequence>MAFGMRGDSDRDAFIHYVEELAVPEGWKQEAKMVKLATNPMTDHADGSAAARSGMRASVRGPRSRKSD</sequence>
<gene>
    <name evidence="2" type="ORF">C7451_10812</name>
</gene>
<reference evidence="2 3" key="1">
    <citation type="submission" date="2018-05" db="EMBL/GenBank/DDBJ databases">
        <title>Genomic Encyclopedia of Type Strains, Phase IV (KMG-IV): sequencing the most valuable type-strain genomes for metagenomic binning, comparative biology and taxonomic classification.</title>
        <authorList>
            <person name="Goeker M."/>
        </authorList>
    </citation>
    <scope>NUCLEOTIDE SEQUENCE [LARGE SCALE GENOMIC DNA]</scope>
    <source>
        <strain evidence="2 3">DSM 3183</strain>
    </source>
</reference>
<evidence type="ECO:0000313" key="2">
    <source>
        <dbReference type="EMBL" id="PXW74351.1"/>
    </source>
</evidence>
<proteinExistence type="predicted"/>
<dbReference type="AlphaFoldDB" id="A0A2V3V062"/>
<accession>A0A2V3V062</accession>